<feature type="region of interest" description="Disordered" evidence="1">
    <location>
        <begin position="550"/>
        <end position="573"/>
    </location>
</feature>
<feature type="compositionally biased region" description="Polar residues" evidence="1">
    <location>
        <begin position="550"/>
        <end position="567"/>
    </location>
</feature>
<evidence type="ECO:0000256" key="1">
    <source>
        <dbReference type="SAM" id="MobiDB-lite"/>
    </source>
</evidence>
<evidence type="ECO:0008006" key="4">
    <source>
        <dbReference type="Google" id="ProtNLM"/>
    </source>
</evidence>
<gene>
    <name evidence="2" type="ORF">P5X88_09515</name>
</gene>
<dbReference type="AlphaFoldDB" id="A0AAW6SWL5"/>
<reference evidence="2" key="1">
    <citation type="submission" date="2023-03" db="EMBL/GenBank/DDBJ databases">
        <title>Bacterial isolates from washroom surfaces on a university campus.</title>
        <authorList>
            <person name="Holman D.B."/>
            <person name="Gzyl K.E."/>
            <person name="Taheri A.E."/>
        </authorList>
    </citation>
    <scope>NUCLEOTIDE SEQUENCE</scope>
    <source>
        <strain evidence="2">RD03</strain>
    </source>
</reference>
<proteinExistence type="predicted"/>
<evidence type="ECO:0000313" key="3">
    <source>
        <dbReference type="Proteomes" id="UP001159179"/>
    </source>
</evidence>
<sequence>MLPLTLQSLAKLDLKTIQPRFEFRSGQIFLGNIKKIFPNQTALVQVGQQNIIAKLEVPLINGNQYWFQVLSREGETILKMLSSYSKENNANSLLLNQLSLPNNKVNNELLAFLSKEQIPLTKDAIVKIAQWLENKGNSQDSFNTLQVMFKNKFPLAETIFQSVLETIKPQKSIHDTLQLFEKQLQLEPISKTNQSLLSMIRNVVQQDIPIAKKVLLSIIDTAIQETAPNKLKAINLLEKLGMINNSNIEKQTTLTNRNVVNQLNIKNNEVEVANKYNEIVQHLTNLKEKSYDQINKSVQILENYLTDESTENNRSTTFIPEMVKTNEKESQYTNRVEPFKNERLALSMEDQHFLKQVETEVKESVKGKDILELFKTVNKKLGINYEADMLKGNVELNQTDNILKPLLVKYLQETNHPLESKELAEQLVNKMNGQLLLSNPNNPITNIVYQLPIQLFGYQTEVTMQWSGKSKEDGKIDANYCKILFYLELEHLKETIVDMKVQNRVITIKIINEGEYLPELSQKLIPPLKQALMEINYTLSAIQFDQPNKGNGGTERSNIQKVHSQYSGVDIRI</sequence>
<dbReference type="RefSeq" id="WP_280616531.1">
    <property type="nucleotide sequence ID" value="NZ_JAROYP010000004.1"/>
</dbReference>
<accession>A0AAW6SWL5</accession>
<dbReference type="EMBL" id="JAROYP010000004">
    <property type="protein sequence ID" value="MDH5161176.1"/>
    <property type="molecule type" value="Genomic_DNA"/>
</dbReference>
<evidence type="ECO:0000313" key="2">
    <source>
        <dbReference type="EMBL" id="MDH5161176.1"/>
    </source>
</evidence>
<name>A0AAW6SWL5_9BACI</name>
<organism evidence="2 3">
    <name type="scientific">Heyndrickxia oleronia</name>
    <dbReference type="NCBI Taxonomy" id="38875"/>
    <lineage>
        <taxon>Bacteria</taxon>
        <taxon>Bacillati</taxon>
        <taxon>Bacillota</taxon>
        <taxon>Bacilli</taxon>
        <taxon>Bacillales</taxon>
        <taxon>Bacillaceae</taxon>
        <taxon>Heyndrickxia</taxon>
    </lineage>
</organism>
<protein>
    <recommendedName>
        <fullName evidence="4">Flagellar hook-length control protein-like C-terminal domain-containing protein</fullName>
    </recommendedName>
</protein>
<dbReference type="Proteomes" id="UP001159179">
    <property type="component" value="Unassembled WGS sequence"/>
</dbReference>
<comment type="caution">
    <text evidence="2">The sequence shown here is derived from an EMBL/GenBank/DDBJ whole genome shotgun (WGS) entry which is preliminary data.</text>
</comment>